<dbReference type="Proteomes" id="UP001213015">
    <property type="component" value="Unassembled WGS sequence"/>
</dbReference>
<comment type="subunit">
    <text evidence="2">The complex is composed of two ATP-binding proteins (HrtA), two transmembrane proteins (HrtB) and a solute-binding protein.</text>
</comment>
<evidence type="ECO:0000313" key="13">
    <source>
        <dbReference type="EMBL" id="MCZ3844512.1"/>
    </source>
</evidence>
<keyword evidence="5" id="KW-0547">Nucleotide-binding</keyword>
<comment type="caution">
    <text evidence="13">The sequence shown here is derived from an EMBL/GenBank/DDBJ whole genome shotgun (WGS) entry which is preliminary data.</text>
</comment>
<protein>
    <recommendedName>
        <fullName evidence="10">Putative hemin import ATP-binding protein HrtA</fullName>
    </recommendedName>
</protein>
<dbReference type="CDD" id="cd03255">
    <property type="entry name" value="ABC_MJ0796_LolCDE_FtsE"/>
    <property type="match status" value="1"/>
</dbReference>
<dbReference type="GO" id="GO:0005886">
    <property type="term" value="C:plasma membrane"/>
    <property type="evidence" value="ECO:0007669"/>
    <property type="project" value="UniProtKB-SubCell"/>
</dbReference>
<evidence type="ECO:0000256" key="6">
    <source>
        <dbReference type="ARBA" id="ARBA00022840"/>
    </source>
</evidence>
<evidence type="ECO:0000256" key="4">
    <source>
        <dbReference type="ARBA" id="ARBA00022475"/>
    </source>
</evidence>
<feature type="domain" description="ABC transporter" evidence="12">
    <location>
        <begin position="5"/>
        <end position="225"/>
    </location>
</feature>
<dbReference type="Gene3D" id="3.40.50.300">
    <property type="entry name" value="P-loop containing nucleotide triphosphate hydrolases"/>
    <property type="match status" value="1"/>
</dbReference>
<accession>A0AAP3GWG9</accession>
<dbReference type="FunFam" id="3.40.50.300:FF:000032">
    <property type="entry name" value="Export ABC transporter ATP-binding protein"/>
    <property type="match status" value="1"/>
</dbReference>
<evidence type="ECO:0000256" key="5">
    <source>
        <dbReference type="ARBA" id="ARBA00022741"/>
    </source>
</evidence>
<reference evidence="13" key="1">
    <citation type="submission" date="2022-01" db="EMBL/GenBank/DDBJ databases">
        <title>VMRC isolate genome collection.</title>
        <authorList>
            <person name="France M."/>
            <person name="Rutt L."/>
            <person name="Humphrys M."/>
            <person name="Ravel J."/>
        </authorList>
    </citation>
    <scope>NUCLEOTIDE SEQUENCE</scope>
    <source>
        <strain evidence="13">C0127B5</strain>
    </source>
</reference>
<dbReference type="SUPFAM" id="SSF52540">
    <property type="entry name" value="P-loop containing nucleoside triphosphate hydrolases"/>
    <property type="match status" value="1"/>
</dbReference>
<dbReference type="GO" id="GO:0022857">
    <property type="term" value="F:transmembrane transporter activity"/>
    <property type="evidence" value="ECO:0007669"/>
    <property type="project" value="TreeGrafter"/>
</dbReference>
<dbReference type="GO" id="GO:0016887">
    <property type="term" value="F:ATP hydrolysis activity"/>
    <property type="evidence" value="ECO:0007669"/>
    <property type="project" value="InterPro"/>
</dbReference>
<dbReference type="InterPro" id="IPR017871">
    <property type="entry name" value="ABC_transporter-like_CS"/>
</dbReference>
<keyword evidence="4" id="KW-1003">Cell membrane</keyword>
<dbReference type="EMBL" id="JAKHLF010000003">
    <property type="protein sequence ID" value="MCZ3844512.1"/>
    <property type="molecule type" value="Genomic_DNA"/>
</dbReference>
<comment type="similarity">
    <text evidence="9">Belongs to the ABC transporter superfamily. HrtA family.</text>
</comment>
<dbReference type="PANTHER" id="PTHR24220:SF666">
    <property type="entry name" value="HEMIN IMPORT ATP-BINDING PROTEIN HRTA-RELATED"/>
    <property type="match status" value="1"/>
</dbReference>
<keyword evidence="7" id="KW-0029">Amino-acid transport</keyword>
<evidence type="ECO:0000259" key="12">
    <source>
        <dbReference type="PROSITE" id="PS50893"/>
    </source>
</evidence>
<keyword evidence="6 13" id="KW-0067">ATP-binding</keyword>
<dbReference type="GO" id="GO:0098796">
    <property type="term" value="C:membrane protein complex"/>
    <property type="evidence" value="ECO:0007669"/>
    <property type="project" value="UniProtKB-ARBA"/>
</dbReference>
<evidence type="ECO:0000256" key="10">
    <source>
        <dbReference type="ARBA" id="ARBA00024432"/>
    </source>
</evidence>
<dbReference type="PROSITE" id="PS50893">
    <property type="entry name" value="ABC_TRANSPORTER_2"/>
    <property type="match status" value="1"/>
</dbReference>
<dbReference type="GO" id="GO:0005524">
    <property type="term" value="F:ATP binding"/>
    <property type="evidence" value="ECO:0007669"/>
    <property type="project" value="UniProtKB-KW"/>
</dbReference>
<sequence length="225" mass="24758">MMSTIELKNIKKIYGSGNAQTIALKGVDFEAEKGEVVLLEGPSGAGKSTLLTIMGSLQKASSGTILFNGENITKFSDKQRDNLRLNKIGFVLQAYNLVPFLKVKEQFELVDRVKKAGNLSSDELTDLVKLLGIDQLLNKYPNELSGGQMQRVAIARALYANPQVVLADEPTASLDSDRVKEVGALFQKLAKEQGKAVILVTHDQRLEAYSDHTYDMLDGKLTKRK</sequence>
<evidence type="ECO:0000256" key="3">
    <source>
        <dbReference type="ARBA" id="ARBA00022448"/>
    </source>
</evidence>
<organism evidence="13 14">
    <name type="scientific">Lactobacillus mulieris</name>
    <dbReference type="NCBI Taxonomy" id="2508708"/>
    <lineage>
        <taxon>Bacteria</taxon>
        <taxon>Bacillati</taxon>
        <taxon>Bacillota</taxon>
        <taxon>Bacilli</taxon>
        <taxon>Lactobacillales</taxon>
        <taxon>Lactobacillaceae</taxon>
        <taxon>Lactobacillus</taxon>
    </lineage>
</organism>
<dbReference type="PANTHER" id="PTHR24220">
    <property type="entry name" value="IMPORT ATP-BINDING PROTEIN"/>
    <property type="match status" value="1"/>
</dbReference>
<dbReference type="InterPro" id="IPR017911">
    <property type="entry name" value="MacB-like_ATP-bd"/>
</dbReference>
<keyword evidence="3" id="KW-0813">Transport</keyword>
<name>A0AAP3GWG9_9LACO</name>
<evidence type="ECO:0000256" key="2">
    <source>
        <dbReference type="ARBA" id="ARBA00011131"/>
    </source>
</evidence>
<evidence type="ECO:0000256" key="11">
    <source>
        <dbReference type="ARBA" id="ARBA00024721"/>
    </source>
</evidence>
<dbReference type="InterPro" id="IPR027417">
    <property type="entry name" value="P-loop_NTPase"/>
</dbReference>
<dbReference type="Pfam" id="PF00005">
    <property type="entry name" value="ABC_tran"/>
    <property type="match status" value="1"/>
</dbReference>
<proteinExistence type="inferred from homology"/>
<dbReference type="SMART" id="SM00382">
    <property type="entry name" value="AAA"/>
    <property type="match status" value="1"/>
</dbReference>
<evidence type="ECO:0000313" key="14">
    <source>
        <dbReference type="Proteomes" id="UP001213015"/>
    </source>
</evidence>
<dbReference type="InterPro" id="IPR003439">
    <property type="entry name" value="ABC_transporter-like_ATP-bd"/>
</dbReference>
<evidence type="ECO:0000256" key="7">
    <source>
        <dbReference type="ARBA" id="ARBA00022970"/>
    </source>
</evidence>
<keyword evidence="8" id="KW-0472">Membrane</keyword>
<comment type="subcellular location">
    <subcellularLocation>
        <location evidence="1">Cell membrane</location>
        <topology evidence="1">Peripheral membrane protein</topology>
    </subcellularLocation>
</comment>
<dbReference type="InterPro" id="IPR003593">
    <property type="entry name" value="AAA+_ATPase"/>
</dbReference>
<dbReference type="AlphaFoldDB" id="A0AAP3GWG9"/>
<evidence type="ECO:0000256" key="9">
    <source>
        <dbReference type="ARBA" id="ARBA00024359"/>
    </source>
</evidence>
<dbReference type="PROSITE" id="PS00211">
    <property type="entry name" value="ABC_TRANSPORTER_1"/>
    <property type="match status" value="1"/>
</dbReference>
<dbReference type="GO" id="GO:0006865">
    <property type="term" value="P:amino acid transport"/>
    <property type="evidence" value="ECO:0007669"/>
    <property type="project" value="UniProtKB-KW"/>
</dbReference>
<evidence type="ECO:0000256" key="1">
    <source>
        <dbReference type="ARBA" id="ARBA00004202"/>
    </source>
</evidence>
<evidence type="ECO:0000256" key="8">
    <source>
        <dbReference type="ARBA" id="ARBA00023136"/>
    </source>
</evidence>
<comment type="function">
    <text evidence="11">Part of the ABC transporter complex hrt involved in hemin import. Responsible for energy coupling to the transport system.</text>
</comment>
<dbReference type="InterPro" id="IPR015854">
    <property type="entry name" value="ABC_transpr_LolD-like"/>
</dbReference>
<gene>
    <name evidence="13" type="ORF">L2422_03095</name>
</gene>